<feature type="transmembrane region" description="Helical" evidence="9">
    <location>
        <begin position="136"/>
        <end position="154"/>
    </location>
</feature>
<proteinExistence type="predicted"/>
<dbReference type="InterPro" id="IPR050482">
    <property type="entry name" value="Sensor_HK_TwoCompSys"/>
</dbReference>
<name>A0A1U9QUD6_STRNV</name>
<accession>A0A1U9QUD6</accession>
<dbReference type="SUPFAM" id="SSF55874">
    <property type="entry name" value="ATPase domain of HSP90 chaperone/DNA topoisomerase II/histidine kinase"/>
    <property type="match status" value="1"/>
</dbReference>
<dbReference type="PANTHER" id="PTHR24421">
    <property type="entry name" value="NITRATE/NITRITE SENSOR PROTEIN NARX-RELATED"/>
    <property type="match status" value="1"/>
</dbReference>
<protein>
    <recommendedName>
        <fullName evidence="2">histidine kinase</fullName>
        <ecNumber evidence="2">2.7.13.3</ecNumber>
    </recommendedName>
</protein>
<keyword evidence="9" id="KW-1133">Transmembrane helix</keyword>
<dbReference type="GO" id="GO:0005524">
    <property type="term" value="F:ATP binding"/>
    <property type="evidence" value="ECO:0007669"/>
    <property type="project" value="UniProtKB-KW"/>
</dbReference>
<evidence type="ECO:0000256" key="1">
    <source>
        <dbReference type="ARBA" id="ARBA00000085"/>
    </source>
</evidence>
<dbReference type="EMBL" id="CP018047">
    <property type="protein sequence ID" value="AQU67866.1"/>
    <property type="molecule type" value="Genomic_DNA"/>
</dbReference>
<gene>
    <name evidence="12" type="ORF">BBN63_18205</name>
</gene>
<organism evidence="12 13">
    <name type="scientific">Streptomyces niveus</name>
    <name type="common">Streptomyces spheroides</name>
    <dbReference type="NCBI Taxonomy" id="193462"/>
    <lineage>
        <taxon>Bacteria</taxon>
        <taxon>Bacillati</taxon>
        <taxon>Actinomycetota</taxon>
        <taxon>Actinomycetes</taxon>
        <taxon>Kitasatosporales</taxon>
        <taxon>Streptomycetaceae</taxon>
        <taxon>Streptomyces</taxon>
    </lineage>
</organism>
<comment type="catalytic activity">
    <reaction evidence="1">
        <text>ATP + protein L-histidine = ADP + protein N-phospho-L-histidine.</text>
        <dbReference type="EC" id="2.7.13.3"/>
    </reaction>
</comment>
<dbReference type="Pfam" id="PF02518">
    <property type="entry name" value="HATPase_c"/>
    <property type="match status" value="1"/>
</dbReference>
<evidence type="ECO:0000259" key="10">
    <source>
        <dbReference type="Pfam" id="PF02518"/>
    </source>
</evidence>
<keyword evidence="7" id="KW-0067">ATP-binding</keyword>
<dbReference type="KEGG" id="snw:BBN63_18205"/>
<dbReference type="CDD" id="cd16917">
    <property type="entry name" value="HATPase_UhpB-NarQ-NarX-like"/>
    <property type="match status" value="1"/>
</dbReference>
<evidence type="ECO:0000313" key="12">
    <source>
        <dbReference type="EMBL" id="AQU67866.1"/>
    </source>
</evidence>
<evidence type="ECO:0000256" key="3">
    <source>
        <dbReference type="ARBA" id="ARBA00022553"/>
    </source>
</evidence>
<dbReference type="Gene3D" id="1.20.5.1930">
    <property type="match status" value="1"/>
</dbReference>
<feature type="domain" description="Signal transduction histidine kinase subgroup 3 dimerisation and phosphoacceptor" evidence="11">
    <location>
        <begin position="212"/>
        <end position="275"/>
    </location>
</feature>
<evidence type="ECO:0000313" key="13">
    <source>
        <dbReference type="Proteomes" id="UP000189677"/>
    </source>
</evidence>
<feature type="transmembrane region" description="Helical" evidence="9">
    <location>
        <begin position="160"/>
        <end position="180"/>
    </location>
</feature>
<dbReference type="Pfam" id="PF07730">
    <property type="entry name" value="HisKA_3"/>
    <property type="match status" value="1"/>
</dbReference>
<dbReference type="InterPro" id="IPR011712">
    <property type="entry name" value="Sig_transdc_His_kin_sub3_dim/P"/>
</dbReference>
<feature type="transmembrane region" description="Helical" evidence="9">
    <location>
        <begin position="107"/>
        <end position="129"/>
    </location>
</feature>
<keyword evidence="5" id="KW-0547">Nucleotide-binding</keyword>
<keyword evidence="4" id="KW-0808">Transferase</keyword>
<dbReference type="AlphaFoldDB" id="A0A1U9QUD6"/>
<dbReference type="Gene3D" id="3.30.565.10">
    <property type="entry name" value="Histidine kinase-like ATPase, C-terminal domain"/>
    <property type="match status" value="1"/>
</dbReference>
<evidence type="ECO:0000256" key="7">
    <source>
        <dbReference type="ARBA" id="ARBA00022840"/>
    </source>
</evidence>
<evidence type="ECO:0000256" key="9">
    <source>
        <dbReference type="SAM" id="Phobius"/>
    </source>
</evidence>
<sequence length="421" mass="44522">MYDGGTEGGVDGGNRSLTQLINRAAQRISGFDASHPIVWDLLLTGCLLIAGAVDLAGGGWRSVAPNPDVPTWAAAVCTVGFPLTVPSRRTRPLAMLLATLPFALLQAWSGAGLQIATFCQLIVVFNIALRLPTRQLALSAVLLAVPLVVGAARFPEDGWAVPLQSSLTSYAVVAMLGIVVRTRQEYTASLRERARQLEIERDQQAQLAAAAERTRIAREMHDILGHNLSVITGLADGGSYAAGKNPQRATEALDAIATTSRQALTELRRLLGILQNDAPHATPAELTPQPGLGELDQLIDGVRAAGLPVHVTVTGDLETAPTGCQLTLYRVVQEALTNTLKHGGPDATARVTLSRTPEAITAEITDTGKPTAPTGPGGRGITGMRERTALYAGTLDVGPLPPPDGGWRVHLYLPNDEDQRL</sequence>
<dbReference type="RefSeq" id="WP_078076445.1">
    <property type="nucleotide sequence ID" value="NZ_CP018047.1"/>
</dbReference>
<evidence type="ECO:0000256" key="8">
    <source>
        <dbReference type="ARBA" id="ARBA00023012"/>
    </source>
</evidence>
<dbReference type="EC" id="2.7.13.3" evidence="2"/>
<dbReference type="GO" id="GO:0046983">
    <property type="term" value="F:protein dimerization activity"/>
    <property type="evidence" value="ECO:0007669"/>
    <property type="project" value="InterPro"/>
</dbReference>
<evidence type="ECO:0000256" key="2">
    <source>
        <dbReference type="ARBA" id="ARBA00012438"/>
    </source>
</evidence>
<keyword evidence="6 12" id="KW-0418">Kinase</keyword>
<evidence type="ECO:0000256" key="6">
    <source>
        <dbReference type="ARBA" id="ARBA00022777"/>
    </source>
</evidence>
<dbReference type="InterPro" id="IPR003594">
    <property type="entry name" value="HATPase_dom"/>
</dbReference>
<dbReference type="GO" id="GO:0000155">
    <property type="term" value="F:phosphorelay sensor kinase activity"/>
    <property type="evidence" value="ECO:0007669"/>
    <property type="project" value="InterPro"/>
</dbReference>
<keyword evidence="13" id="KW-1185">Reference proteome</keyword>
<evidence type="ECO:0000259" key="11">
    <source>
        <dbReference type="Pfam" id="PF07730"/>
    </source>
</evidence>
<keyword evidence="8" id="KW-0902">Two-component regulatory system</keyword>
<keyword evidence="9" id="KW-0812">Transmembrane</keyword>
<reference evidence="12 13" key="1">
    <citation type="submission" date="2016-11" db="EMBL/GenBank/DDBJ databases">
        <title>Complete genome sequence of Streptomyces niveus SCSIO 3406.</title>
        <authorList>
            <person name="Zhu Q."/>
            <person name="Cheng W."/>
            <person name="Song Y."/>
            <person name="Li Q."/>
            <person name="Ju J."/>
        </authorList>
    </citation>
    <scope>NUCLEOTIDE SEQUENCE [LARGE SCALE GENOMIC DNA]</scope>
    <source>
        <strain evidence="12 13">SCSIO 3406</strain>
    </source>
</reference>
<keyword evidence="3" id="KW-0597">Phosphoprotein</keyword>
<dbReference type="Proteomes" id="UP000189677">
    <property type="component" value="Chromosome"/>
</dbReference>
<feature type="domain" description="Histidine kinase/HSP90-like ATPase" evidence="10">
    <location>
        <begin position="325"/>
        <end position="415"/>
    </location>
</feature>
<evidence type="ECO:0000256" key="4">
    <source>
        <dbReference type="ARBA" id="ARBA00022679"/>
    </source>
</evidence>
<dbReference type="OrthoDB" id="227596at2"/>
<dbReference type="InterPro" id="IPR036890">
    <property type="entry name" value="HATPase_C_sf"/>
</dbReference>
<keyword evidence="9" id="KW-0472">Membrane</keyword>
<dbReference type="GO" id="GO:0016020">
    <property type="term" value="C:membrane"/>
    <property type="evidence" value="ECO:0007669"/>
    <property type="project" value="InterPro"/>
</dbReference>
<dbReference type="PANTHER" id="PTHR24421:SF10">
    <property type="entry name" value="NITRATE_NITRITE SENSOR PROTEIN NARQ"/>
    <property type="match status" value="1"/>
</dbReference>
<evidence type="ECO:0000256" key="5">
    <source>
        <dbReference type="ARBA" id="ARBA00022741"/>
    </source>
</evidence>